<sequence length="254" mass="28038">MQANQHREPIFSAATTNESKLPPLGFVAVEVNILRPPGDPFNERTWPFPLIREKMSGSTESQIVTRDGYDSDFIDRFVDASLRLAERGAVGIITSCGFLAMAQQQIAERVPIPIATSALIQIPLLRALLPASKAIGVLTYDGDRLGEKHLLALGIVPANVHIRGCPANGHLRHVIQDGGEYNAATMEEELISEASELIKQHPSIRALVLECTQMPPYAKAIQERIGLPVYDVYTMGMWFYSGLSRSQPECWTMI</sequence>
<reference evidence="1 2" key="1">
    <citation type="submission" date="2018-05" db="EMBL/GenBank/DDBJ databases">
        <title>Genome sequencing and assembly of the regulated plant pathogen Lachnellula willkommii and related sister species for the development of diagnostic species identification markers.</title>
        <authorList>
            <person name="Giroux E."/>
            <person name="Bilodeau G."/>
        </authorList>
    </citation>
    <scope>NUCLEOTIDE SEQUENCE [LARGE SCALE GENOMIC DNA]</scope>
    <source>
        <strain evidence="1 2">CBS 160.35</strain>
    </source>
</reference>
<dbReference type="Gene3D" id="3.40.50.12500">
    <property type="match status" value="1"/>
</dbReference>
<accession>A0A8H8UIQ5</accession>
<gene>
    <name evidence="1" type="primary">ALMA1</name>
    <name evidence="1" type="ORF">LOCC1_G004974</name>
</gene>
<dbReference type="OrthoDB" id="412093at2759"/>
<dbReference type="GO" id="GO:0016829">
    <property type="term" value="F:lyase activity"/>
    <property type="evidence" value="ECO:0007669"/>
    <property type="project" value="UniProtKB-KW"/>
</dbReference>
<proteinExistence type="predicted"/>
<evidence type="ECO:0000313" key="1">
    <source>
        <dbReference type="EMBL" id="TVY45474.1"/>
    </source>
</evidence>
<organism evidence="1 2">
    <name type="scientific">Lachnellula occidentalis</name>
    <dbReference type="NCBI Taxonomy" id="215460"/>
    <lineage>
        <taxon>Eukaryota</taxon>
        <taxon>Fungi</taxon>
        <taxon>Dikarya</taxon>
        <taxon>Ascomycota</taxon>
        <taxon>Pezizomycotina</taxon>
        <taxon>Leotiomycetes</taxon>
        <taxon>Helotiales</taxon>
        <taxon>Lachnaceae</taxon>
        <taxon>Lachnellula</taxon>
    </lineage>
</organism>
<dbReference type="AlphaFoldDB" id="A0A8H8UIQ5"/>
<dbReference type="InterPro" id="IPR053714">
    <property type="entry name" value="Iso_Racemase_Enz_sf"/>
</dbReference>
<dbReference type="Proteomes" id="UP000443090">
    <property type="component" value="Unassembled WGS sequence"/>
</dbReference>
<dbReference type="EMBL" id="QGMI01000192">
    <property type="protein sequence ID" value="TVY45474.1"/>
    <property type="molecule type" value="Genomic_DNA"/>
</dbReference>
<comment type="caution">
    <text evidence="1">The sequence shown here is derived from an EMBL/GenBank/DDBJ whole genome shotgun (WGS) entry which is preliminary data.</text>
</comment>
<protein>
    <submittedName>
        <fullName evidence="1">Dimethlysulfonioproprionate lyase</fullName>
    </submittedName>
</protein>
<keyword evidence="2" id="KW-1185">Reference proteome</keyword>
<evidence type="ECO:0000313" key="2">
    <source>
        <dbReference type="Proteomes" id="UP000443090"/>
    </source>
</evidence>
<dbReference type="NCBIfam" id="NF005679">
    <property type="entry name" value="PRK07475.1"/>
    <property type="match status" value="1"/>
</dbReference>
<name>A0A8H8UIQ5_9HELO</name>
<keyword evidence="1" id="KW-0456">Lyase</keyword>